<protein>
    <submittedName>
        <fullName evidence="2">Uncharacterized protein</fullName>
    </submittedName>
</protein>
<proteinExistence type="predicted"/>
<feature type="compositionally biased region" description="Basic and acidic residues" evidence="1">
    <location>
        <begin position="40"/>
        <end position="50"/>
    </location>
</feature>
<reference evidence="2" key="2">
    <citation type="submission" date="2023-06" db="EMBL/GenBank/DDBJ databases">
        <authorList>
            <consortium name="Lawrence Berkeley National Laboratory"/>
            <person name="Haridas S."/>
            <person name="Hensen N."/>
            <person name="Bonometti L."/>
            <person name="Westerberg I."/>
            <person name="Brannstrom I.O."/>
            <person name="Guillou S."/>
            <person name="Cros-Aarteil S."/>
            <person name="Calhoun S."/>
            <person name="Kuo A."/>
            <person name="Mondo S."/>
            <person name="Pangilinan J."/>
            <person name="Riley R."/>
            <person name="Labutti K."/>
            <person name="Andreopoulos B."/>
            <person name="Lipzen A."/>
            <person name="Chen C."/>
            <person name="Yanf M."/>
            <person name="Daum C."/>
            <person name="Ng V."/>
            <person name="Clum A."/>
            <person name="Steindorff A."/>
            <person name="Ohm R."/>
            <person name="Martin F."/>
            <person name="Silar P."/>
            <person name="Natvig D."/>
            <person name="Lalanne C."/>
            <person name="Gautier V."/>
            <person name="Ament-Velasquez S.L."/>
            <person name="Kruys A."/>
            <person name="Hutchinson M.I."/>
            <person name="Powell A.J."/>
            <person name="Barry K."/>
            <person name="Miller A.N."/>
            <person name="Grigoriev I.V."/>
            <person name="Debuchy R."/>
            <person name="Gladieux P."/>
            <person name="Thoren M.H."/>
            <person name="Johannesson H."/>
        </authorList>
    </citation>
    <scope>NUCLEOTIDE SEQUENCE</scope>
    <source>
        <strain evidence="2">CBS 955.72</strain>
    </source>
</reference>
<feature type="compositionally biased region" description="Pro residues" evidence="1">
    <location>
        <begin position="14"/>
        <end position="28"/>
    </location>
</feature>
<accession>A0AAJ0MEE8</accession>
<keyword evidence="3" id="KW-1185">Reference proteome</keyword>
<evidence type="ECO:0000313" key="2">
    <source>
        <dbReference type="EMBL" id="KAK3353392.1"/>
    </source>
</evidence>
<evidence type="ECO:0000256" key="1">
    <source>
        <dbReference type="SAM" id="MobiDB-lite"/>
    </source>
</evidence>
<feature type="compositionally biased region" description="Acidic residues" evidence="1">
    <location>
        <begin position="342"/>
        <end position="357"/>
    </location>
</feature>
<evidence type="ECO:0000313" key="3">
    <source>
        <dbReference type="Proteomes" id="UP001275084"/>
    </source>
</evidence>
<organism evidence="2 3">
    <name type="scientific">Lasiosphaeria hispida</name>
    <dbReference type="NCBI Taxonomy" id="260671"/>
    <lineage>
        <taxon>Eukaryota</taxon>
        <taxon>Fungi</taxon>
        <taxon>Dikarya</taxon>
        <taxon>Ascomycota</taxon>
        <taxon>Pezizomycotina</taxon>
        <taxon>Sordariomycetes</taxon>
        <taxon>Sordariomycetidae</taxon>
        <taxon>Sordariales</taxon>
        <taxon>Lasiosphaeriaceae</taxon>
        <taxon>Lasiosphaeria</taxon>
    </lineage>
</organism>
<feature type="region of interest" description="Disordered" evidence="1">
    <location>
        <begin position="1"/>
        <end position="56"/>
    </location>
</feature>
<dbReference type="Proteomes" id="UP001275084">
    <property type="component" value="Unassembled WGS sequence"/>
</dbReference>
<sequence length="357" mass="39672">MVNTFVVAPNFTMAPPPLIPRKPKPQPADPETKPASPEPKPADADPKPAADAESAPDPWAETVKIQLGDILAKPFGAEWRPLNRYDRTPIAWKHVEEPANHGGFKETRGRLFEGRLGVWASLLAAIGIGASVNIGVYLQSKSDEEVEVKSLETHTIDVTDDIVKDALKSKGVQDHLKKDDKAYLYIISGLKVAKGAKQSVESGFEAGGDLSAADASNNLVNVKVGKLLWKRSKKTSFETATDFIMAAQLRRIILNEKKELVEHKLSLTKTTMEDGTPVVKTDKGPDLEYAGLEEHENDLSAEKDIFTRYLYEERGKPREVDTQGREYVIDEASDYVVMPNFQDDEEDEDEEEEEEEE</sequence>
<comment type="caution">
    <text evidence="2">The sequence shown here is derived from an EMBL/GenBank/DDBJ whole genome shotgun (WGS) entry which is preliminary data.</text>
</comment>
<name>A0AAJ0MEE8_9PEZI</name>
<feature type="region of interest" description="Disordered" evidence="1">
    <location>
        <begin position="338"/>
        <end position="357"/>
    </location>
</feature>
<gene>
    <name evidence="2" type="ORF">B0T25DRAFT_518469</name>
</gene>
<dbReference type="EMBL" id="JAUIQD010000004">
    <property type="protein sequence ID" value="KAK3353392.1"/>
    <property type="molecule type" value="Genomic_DNA"/>
</dbReference>
<dbReference type="AlphaFoldDB" id="A0AAJ0MEE8"/>
<reference evidence="2" key="1">
    <citation type="journal article" date="2023" name="Mol. Phylogenet. Evol.">
        <title>Genome-scale phylogeny and comparative genomics of the fungal order Sordariales.</title>
        <authorList>
            <person name="Hensen N."/>
            <person name="Bonometti L."/>
            <person name="Westerberg I."/>
            <person name="Brannstrom I.O."/>
            <person name="Guillou S."/>
            <person name="Cros-Aarteil S."/>
            <person name="Calhoun S."/>
            <person name="Haridas S."/>
            <person name="Kuo A."/>
            <person name="Mondo S."/>
            <person name="Pangilinan J."/>
            <person name="Riley R."/>
            <person name="LaButti K."/>
            <person name="Andreopoulos B."/>
            <person name="Lipzen A."/>
            <person name="Chen C."/>
            <person name="Yan M."/>
            <person name="Daum C."/>
            <person name="Ng V."/>
            <person name="Clum A."/>
            <person name="Steindorff A."/>
            <person name="Ohm R.A."/>
            <person name="Martin F."/>
            <person name="Silar P."/>
            <person name="Natvig D.O."/>
            <person name="Lalanne C."/>
            <person name="Gautier V."/>
            <person name="Ament-Velasquez S.L."/>
            <person name="Kruys A."/>
            <person name="Hutchinson M.I."/>
            <person name="Powell A.J."/>
            <person name="Barry K."/>
            <person name="Miller A.N."/>
            <person name="Grigoriev I.V."/>
            <person name="Debuchy R."/>
            <person name="Gladieux P."/>
            <person name="Hiltunen Thoren M."/>
            <person name="Johannesson H."/>
        </authorList>
    </citation>
    <scope>NUCLEOTIDE SEQUENCE</scope>
    <source>
        <strain evidence="2">CBS 955.72</strain>
    </source>
</reference>